<dbReference type="InterPro" id="IPR032466">
    <property type="entry name" value="Metal_Hydrolase"/>
</dbReference>
<dbReference type="Proteomes" id="UP000217790">
    <property type="component" value="Unassembled WGS sequence"/>
</dbReference>
<dbReference type="PANTHER" id="PTHR46363">
    <property type="entry name" value="DEOXYRIBONUCLEASE TATDN2-RELATED"/>
    <property type="match status" value="1"/>
</dbReference>
<keyword evidence="3" id="KW-1185">Reference proteome</keyword>
<evidence type="ECO:0000313" key="2">
    <source>
        <dbReference type="EMBL" id="PBK84827.1"/>
    </source>
</evidence>
<dbReference type="PANTHER" id="PTHR46363:SF1">
    <property type="entry name" value="DEOXYRIBONUCLEASE TATDN2-RELATED"/>
    <property type="match status" value="1"/>
</dbReference>
<accession>A0A2H3D6X0</accession>
<dbReference type="AlphaFoldDB" id="A0A2H3D6X0"/>
<evidence type="ECO:0000313" key="3">
    <source>
        <dbReference type="Proteomes" id="UP000217790"/>
    </source>
</evidence>
<dbReference type="SUPFAM" id="SSF51556">
    <property type="entry name" value="Metallo-dependent hydrolases"/>
    <property type="match status" value="1"/>
</dbReference>
<dbReference type="InterPro" id="IPR001130">
    <property type="entry name" value="TatD-like"/>
</dbReference>
<reference evidence="3" key="1">
    <citation type="journal article" date="2017" name="Nat. Ecol. Evol.">
        <title>Genome expansion and lineage-specific genetic innovations in the forest pathogenic fungi Armillaria.</title>
        <authorList>
            <person name="Sipos G."/>
            <person name="Prasanna A.N."/>
            <person name="Walter M.C."/>
            <person name="O'Connor E."/>
            <person name="Balint B."/>
            <person name="Krizsan K."/>
            <person name="Kiss B."/>
            <person name="Hess J."/>
            <person name="Varga T."/>
            <person name="Slot J."/>
            <person name="Riley R."/>
            <person name="Boka B."/>
            <person name="Rigling D."/>
            <person name="Barry K."/>
            <person name="Lee J."/>
            <person name="Mihaltcheva S."/>
            <person name="LaButti K."/>
            <person name="Lipzen A."/>
            <person name="Waldron R."/>
            <person name="Moloney N.M."/>
            <person name="Sperisen C."/>
            <person name="Kredics L."/>
            <person name="Vagvoelgyi C."/>
            <person name="Patrignani A."/>
            <person name="Fitzpatrick D."/>
            <person name="Nagy I."/>
            <person name="Doyle S."/>
            <person name="Anderson J.B."/>
            <person name="Grigoriev I.V."/>
            <person name="Gueldener U."/>
            <person name="Muensterkoetter M."/>
            <person name="Nagy L.G."/>
        </authorList>
    </citation>
    <scope>NUCLEOTIDE SEQUENCE [LARGE SCALE GENOMIC DNA]</scope>
    <source>
        <strain evidence="3">Ar21-2</strain>
    </source>
</reference>
<dbReference type="Gene3D" id="3.20.20.140">
    <property type="entry name" value="Metal-dependent hydrolases"/>
    <property type="match status" value="2"/>
</dbReference>
<dbReference type="OrthoDB" id="6079689at2759"/>
<protein>
    <submittedName>
        <fullName evidence="2">Uncharacterized protein</fullName>
    </submittedName>
</protein>
<dbReference type="EMBL" id="KZ293695">
    <property type="protein sequence ID" value="PBK84827.1"/>
    <property type="molecule type" value="Genomic_DNA"/>
</dbReference>
<dbReference type="GO" id="GO:0016788">
    <property type="term" value="F:hydrolase activity, acting on ester bonds"/>
    <property type="evidence" value="ECO:0007669"/>
    <property type="project" value="InterPro"/>
</dbReference>
<dbReference type="Pfam" id="PF01026">
    <property type="entry name" value="TatD_DNase"/>
    <property type="match status" value="1"/>
</dbReference>
<dbReference type="InParanoid" id="A0A2H3D6X0"/>
<proteinExistence type="predicted"/>
<evidence type="ECO:0000256" key="1">
    <source>
        <dbReference type="SAM" id="MobiDB-lite"/>
    </source>
</evidence>
<organism evidence="2 3">
    <name type="scientific">Armillaria gallica</name>
    <name type="common">Bulbous honey fungus</name>
    <name type="synonym">Armillaria bulbosa</name>
    <dbReference type="NCBI Taxonomy" id="47427"/>
    <lineage>
        <taxon>Eukaryota</taxon>
        <taxon>Fungi</taxon>
        <taxon>Dikarya</taxon>
        <taxon>Basidiomycota</taxon>
        <taxon>Agaricomycotina</taxon>
        <taxon>Agaricomycetes</taxon>
        <taxon>Agaricomycetidae</taxon>
        <taxon>Agaricales</taxon>
        <taxon>Marasmiineae</taxon>
        <taxon>Physalacriaceae</taxon>
        <taxon>Armillaria</taxon>
    </lineage>
</organism>
<name>A0A2H3D6X0_ARMGA</name>
<feature type="region of interest" description="Disordered" evidence="1">
    <location>
        <begin position="1"/>
        <end position="30"/>
    </location>
</feature>
<gene>
    <name evidence="2" type="ORF">ARMGADRAFT_1087987</name>
</gene>
<sequence length="238" mass="26342">MGKNNKKKSSCPPHDLRPSAFPQRASTSKPTIIDTHTHLLKGIYAGGGVQTIVNLSSEPDVFMRGTWKELADGKWEGIKHQFAIEGVHPHEGKACRRIRDSHCGAHPSSVGLGEIGSDYHYMLLPPDVQQRVFAQQLPIAVKRGVPITVRIHCFTDVAAFGLCLPEYFPNLYIDMTGVICYALNLNAAELLTQMSAADNKRNLLETEAPYMVPKNVYSALELKQQYAIGVFVRGLDLE</sequence>